<dbReference type="PROSITE" id="PS51898">
    <property type="entry name" value="TYR_RECOMBINASE"/>
    <property type="match status" value="1"/>
</dbReference>
<sequence>MTRAFAVRLPSAQVYWTVLSDDLRPVPDVDEFLRHLRFGRGCAEATTESYARSLALFLTWTSLVGLEIWSAVYRMTGFMLWLRSSGRRGPRRVNGVVGAVREFCKHAVASGVAPPALLAVLYEAADDRWLPDEVRGETLTPRGIARARHRLPVAEEPVDRAAEAEVVALAQACRSARDRLIVLGLARGLRRGELVSLRREDVHFAADSTMLGCLVHGEHLHVVRRDVAPRGAFAKSRRSRTVPADGLLVQAWDAYWWERAACRPADDCDFVLVNLSRPPLGAPMRPGAINELLAALSRRAGLDRLVHPHMLRHGFATDVLDAGGTVDEVQHLLGHASPHSSQVYLHPAPQRLRDAVERVADYRAGNPS</sequence>
<dbReference type="InterPro" id="IPR010998">
    <property type="entry name" value="Integrase_recombinase_N"/>
</dbReference>
<keyword evidence="6" id="KW-1185">Reference proteome</keyword>
<dbReference type="InterPro" id="IPR011010">
    <property type="entry name" value="DNA_brk_join_enz"/>
</dbReference>
<dbReference type="SUPFAM" id="SSF56349">
    <property type="entry name" value="DNA breaking-rejoining enzymes"/>
    <property type="match status" value="1"/>
</dbReference>
<proteinExistence type="inferred from homology"/>
<dbReference type="InterPro" id="IPR050090">
    <property type="entry name" value="Tyrosine_recombinase_XerCD"/>
</dbReference>
<evidence type="ECO:0000313" key="6">
    <source>
        <dbReference type="Proteomes" id="UP000306145"/>
    </source>
</evidence>
<evidence type="ECO:0000256" key="3">
    <source>
        <dbReference type="ARBA" id="ARBA00023172"/>
    </source>
</evidence>
<dbReference type="Gene3D" id="1.10.150.130">
    <property type="match status" value="1"/>
</dbReference>
<dbReference type="SUPFAM" id="SSF47823">
    <property type="entry name" value="lambda integrase-like, N-terminal domain"/>
    <property type="match status" value="1"/>
</dbReference>
<dbReference type="Proteomes" id="UP000306145">
    <property type="component" value="Unassembled WGS sequence"/>
</dbReference>
<protein>
    <submittedName>
        <fullName evidence="5">Site-specific integrase</fullName>
    </submittedName>
</protein>
<reference evidence="5 6" key="1">
    <citation type="submission" date="2019-06" db="EMBL/GenBank/DDBJ databases">
        <title>Micromonospora ordensis sp. nov., isolated from deep marine sediment.</title>
        <authorList>
            <person name="Veyisoglu A."/>
            <person name="Carro L."/>
            <person name="Klenk H.-P."/>
            <person name="Sahin N."/>
        </authorList>
    </citation>
    <scope>NUCLEOTIDE SEQUENCE [LARGE SCALE GENOMIC DNA]</scope>
    <source>
        <strain evidence="5 6">S2509</strain>
    </source>
</reference>
<organism evidence="5 6">
    <name type="scientific">Micromonospora orduensis</name>
    <dbReference type="NCBI Taxonomy" id="1420891"/>
    <lineage>
        <taxon>Bacteria</taxon>
        <taxon>Bacillati</taxon>
        <taxon>Actinomycetota</taxon>
        <taxon>Actinomycetes</taxon>
        <taxon>Micromonosporales</taxon>
        <taxon>Micromonosporaceae</taxon>
        <taxon>Micromonospora</taxon>
    </lineage>
</organism>
<comment type="similarity">
    <text evidence="1">Belongs to the 'phage' integrase family.</text>
</comment>
<dbReference type="GO" id="GO:0006310">
    <property type="term" value="P:DNA recombination"/>
    <property type="evidence" value="ECO:0007669"/>
    <property type="project" value="UniProtKB-KW"/>
</dbReference>
<dbReference type="Pfam" id="PF00589">
    <property type="entry name" value="Phage_integrase"/>
    <property type="match status" value="1"/>
</dbReference>
<dbReference type="PANTHER" id="PTHR30349">
    <property type="entry name" value="PHAGE INTEGRASE-RELATED"/>
    <property type="match status" value="1"/>
</dbReference>
<dbReference type="InterPro" id="IPR002104">
    <property type="entry name" value="Integrase_catalytic"/>
</dbReference>
<dbReference type="OrthoDB" id="4529782at2"/>
<evidence type="ECO:0000313" key="5">
    <source>
        <dbReference type="EMBL" id="TNH29837.1"/>
    </source>
</evidence>
<accession>A0A5C4QV02</accession>
<feature type="domain" description="Tyr recombinase" evidence="4">
    <location>
        <begin position="155"/>
        <end position="357"/>
    </location>
</feature>
<evidence type="ECO:0000256" key="1">
    <source>
        <dbReference type="ARBA" id="ARBA00008857"/>
    </source>
</evidence>
<dbReference type="EMBL" id="VDFY01000133">
    <property type="protein sequence ID" value="TNH29837.1"/>
    <property type="molecule type" value="Genomic_DNA"/>
</dbReference>
<dbReference type="RefSeq" id="WP_139584213.1">
    <property type="nucleotide sequence ID" value="NZ_VDFY01000133.1"/>
</dbReference>
<name>A0A5C4QV02_9ACTN</name>
<dbReference type="GO" id="GO:0003677">
    <property type="term" value="F:DNA binding"/>
    <property type="evidence" value="ECO:0007669"/>
    <property type="project" value="UniProtKB-KW"/>
</dbReference>
<dbReference type="GO" id="GO:0015074">
    <property type="term" value="P:DNA integration"/>
    <property type="evidence" value="ECO:0007669"/>
    <property type="project" value="InterPro"/>
</dbReference>
<dbReference type="AlphaFoldDB" id="A0A5C4QV02"/>
<evidence type="ECO:0000256" key="2">
    <source>
        <dbReference type="ARBA" id="ARBA00023125"/>
    </source>
</evidence>
<keyword evidence="3" id="KW-0233">DNA recombination</keyword>
<dbReference type="PANTHER" id="PTHR30349:SF41">
    <property type="entry name" value="INTEGRASE_RECOMBINASE PROTEIN MJ0367-RELATED"/>
    <property type="match status" value="1"/>
</dbReference>
<gene>
    <name evidence="5" type="ORF">FHG89_10665</name>
</gene>
<keyword evidence="2" id="KW-0238">DNA-binding</keyword>
<comment type="caution">
    <text evidence="5">The sequence shown here is derived from an EMBL/GenBank/DDBJ whole genome shotgun (WGS) entry which is preliminary data.</text>
</comment>
<evidence type="ECO:0000259" key="4">
    <source>
        <dbReference type="PROSITE" id="PS51898"/>
    </source>
</evidence>
<dbReference type="InterPro" id="IPR013762">
    <property type="entry name" value="Integrase-like_cat_sf"/>
</dbReference>
<dbReference type="Gene3D" id="1.10.443.10">
    <property type="entry name" value="Intergrase catalytic core"/>
    <property type="match status" value="1"/>
</dbReference>